<keyword evidence="5" id="KW-0630">Potassium</keyword>
<reference evidence="12 13" key="1">
    <citation type="submission" date="2024-05" db="EMBL/GenBank/DDBJ databases">
        <title>A draft genome resource for the thread blight pathogen Marasmius tenuissimus strain MS-2.</title>
        <authorList>
            <person name="Yulfo-Soto G.E."/>
            <person name="Baruah I.K."/>
            <person name="Amoako-Attah I."/>
            <person name="Bukari Y."/>
            <person name="Meinhardt L.W."/>
            <person name="Bailey B.A."/>
            <person name="Cohen S.P."/>
        </authorList>
    </citation>
    <scope>NUCLEOTIDE SEQUENCE [LARGE SCALE GENOMIC DNA]</scope>
    <source>
        <strain evidence="12 13">MS-2</strain>
    </source>
</reference>
<dbReference type="InterPro" id="IPR003855">
    <property type="entry name" value="K+_transporter"/>
</dbReference>
<dbReference type="InterPro" id="IPR053951">
    <property type="entry name" value="K_trans_N"/>
</dbReference>
<dbReference type="EMBL" id="JBBXMP010000013">
    <property type="protein sequence ID" value="KAL0069244.1"/>
    <property type="molecule type" value="Genomic_DNA"/>
</dbReference>
<accession>A0ABR3A7B3</accession>
<feature type="transmembrane region" description="Helical" evidence="9">
    <location>
        <begin position="205"/>
        <end position="226"/>
    </location>
</feature>
<evidence type="ECO:0000313" key="13">
    <source>
        <dbReference type="Proteomes" id="UP001437256"/>
    </source>
</evidence>
<feature type="transmembrane region" description="Helical" evidence="9">
    <location>
        <begin position="591"/>
        <end position="610"/>
    </location>
</feature>
<evidence type="ECO:0000256" key="7">
    <source>
        <dbReference type="ARBA" id="ARBA00023065"/>
    </source>
</evidence>
<feature type="transmembrane region" description="Helical" evidence="9">
    <location>
        <begin position="163"/>
        <end position="181"/>
    </location>
</feature>
<keyword evidence="6 9" id="KW-1133">Transmembrane helix</keyword>
<feature type="transmembrane region" description="Helical" evidence="9">
    <location>
        <begin position="382"/>
        <end position="403"/>
    </location>
</feature>
<evidence type="ECO:0000256" key="4">
    <source>
        <dbReference type="ARBA" id="ARBA00022692"/>
    </source>
</evidence>
<sequence>MKLVLSDVGRKLSSAGDASVCSFAPPKRALHSSEHRVLFEHFLPEQCSTFAQLVRADTVLTVFGTDELTLSHAAAPRPLYLPPLAAPFHLFLWHSLSRIVEDSYIGKGPTRYQLLISMSDRDAHNEPTIANDDISGQDSSMLPPSLDANGRVKMKRTEVKKSGMGLALLSFQTLGIVYSDLGTSPLYVLSNIWRAQDPQPSREDVIGGVSAIIWAITLLPLIKYVFITLKFATEEGEGGTFALYQGLYSTSEDPMRSPSPRLKRAKWPLLIWATFGTSLTIADGIFTPAVSVAAAVSGIGVARPRILDSLKPISISIIIAFFIWQRFGTWKLAITYGPVAFVWFILLAVTGVWNICLYPGIFRAFDPSRAIMWFIRTGNYDFLAGVLLALTGCEAMFACVGHFNALSIQLSFTFFVYPALVLSYLGQGAALIAKGGSSVPDNIFYRTIPGPVDGPLYWITFTMAIFAAIIASQCLVTATFSLVQQLVSANCFLPIRIHHTSDTFQGQIYIPAVNWCLMLACIIVLAAFDTTGLFNAFGFAAATVMFTTSVMVAIQMHYVKRWPGIVGFVFFMTFGVLDAFFWGASFKKVPHGAWVPLMIGLLLYVTFHFGSTLHSRVNAFEILSTMLMCLWAWGKGLEDRFDGKNVLELPGFVVEQDRALAQLEQELSLADHASGEHYDFYVPEVTEAAAVQDMVGLSRVRGRGNRDTKFDNRELMRIPTCAVFHRYVAGKGFPHAFAGFVRQWPGVPQVLIFLSIAILPTPHVPEYQRYIVSKLGSMEGFYSVTYQIGFRDPFDVKVDNLLPALYTFEREHDPEYGSVAIERLKSVSGSFTHMYEAPTLVL</sequence>
<dbReference type="Pfam" id="PF02705">
    <property type="entry name" value="K_trans"/>
    <property type="match status" value="1"/>
</dbReference>
<evidence type="ECO:0000259" key="10">
    <source>
        <dbReference type="Pfam" id="PF02705"/>
    </source>
</evidence>
<evidence type="ECO:0000256" key="8">
    <source>
        <dbReference type="ARBA" id="ARBA00023136"/>
    </source>
</evidence>
<feature type="domain" description="K+ potassium transporter integral membrane" evidence="10">
    <location>
        <begin position="170"/>
        <end position="609"/>
    </location>
</feature>
<evidence type="ECO:0000256" key="3">
    <source>
        <dbReference type="ARBA" id="ARBA00022538"/>
    </source>
</evidence>
<feature type="transmembrane region" description="Helical" evidence="9">
    <location>
        <begin position="565"/>
        <end position="585"/>
    </location>
</feature>
<comment type="subcellular location">
    <subcellularLocation>
        <location evidence="1">Membrane</location>
        <topology evidence="1">Multi-pass membrane protein</topology>
    </subcellularLocation>
</comment>
<keyword evidence="7" id="KW-0406">Ion transport</keyword>
<evidence type="ECO:0000256" key="6">
    <source>
        <dbReference type="ARBA" id="ARBA00022989"/>
    </source>
</evidence>
<protein>
    <recommendedName>
        <fullName evidence="14">Potassium transporter</fullName>
    </recommendedName>
</protein>
<keyword evidence="2" id="KW-0813">Transport</keyword>
<keyword evidence="8 9" id="KW-0472">Membrane</keyword>
<feature type="transmembrane region" description="Helical" evidence="9">
    <location>
        <begin position="456"/>
        <end position="487"/>
    </location>
</feature>
<dbReference type="PANTHER" id="PTHR30540:SF83">
    <property type="entry name" value="K+ POTASSIUM TRANSPORTER"/>
    <property type="match status" value="1"/>
</dbReference>
<keyword evidence="3" id="KW-0633">Potassium transport</keyword>
<dbReference type="Proteomes" id="UP001437256">
    <property type="component" value="Unassembled WGS sequence"/>
</dbReference>
<feature type="transmembrane region" description="Helical" evidence="9">
    <location>
        <begin position="339"/>
        <end position="362"/>
    </location>
</feature>
<comment type="caution">
    <text evidence="12">The sequence shown here is derived from an EMBL/GenBank/DDBJ whole genome shotgun (WGS) entry which is preliminary data.</text>
</comment>
<dbReference type="Pfam" id="PF22776">
    <property type="entry name" value="K_trans_C"/>
    <property type="match status" value="1"/>
</dbReference>
<name>A0ABR3A7B3_9AGAR</name>
<feature type="transmembrane region" description="Helical" evidence="9">
    <location>
        <begin position="617"/>
        <end position="634"/>
    </location>
</feature>
<feature type="transmembrane region" description="Helical" evidence="9">
    <location>
        <begin position="415"/>
        <end position="436"/>
    </location>
</feature>
<gene>
    <name evidence="12" type="ORF">AAF712_003607</name>
</gene>
<dbReference type="PANTHER" id="PTHR30540">
    <property type="entry name" value="OSMOTIC STRESS POTASSIUM TRANSPORTER"/>
    <property type="match status" value="1"/>
</dbReference>
<evidence type="ECO:0000256" key="9">
    <source>
        <dbReference type="SAM" id="Phobius"/>
    </source>
</evidence>
<evidence type="ECO:0000313" key="12">
    <source>
        <dbReference type="EMBL" id="KAL0069244.1"/>
    </source>
</evidence>
<evidence type="ECO:0000256" key="2">
    <source>
        <dbReference type="ARBA" id="ARBA00022448"/>
    </source>
</evidence>
<dbReference type="InterPro" id="IPR053952">
    <property type="entry name" value="K_trans_C"/>
</dbReference>
<feature type="transmembrane region" description="Helical" evidence="9">
    <location>
        <begin position="309"/>
        <end position="327"/>
    </location>
</feature>
<feature type="transmembrane region" description="Helical" evidence="9">
    <location>
        <begin position="534"/>
        <end position="553"/>
    </location>
</feature>
<evidence type="ECO:0008006" key="14">
    <source>
        <dbReference type="Google" id="ProtNLM"/>
    </source>
</evidence>
<organism evidence="12 13">
    <name type="scientific">Marasmius tenuissimus</name>
    <dbReference type="NCBI Taxonomy" id="585030"/>
    <lineage>
        <taxon>Eukaryota</taxon>
        <taxon>Fungi</taxon>
        <taxon>Dikarya</taxon>
        <taxon>Basidiomycota</taxon>
        <taxon>Agaricomycotina</taxon>
        <taxon>Agaricomycetes</taxon>
        <taxon>Agaricomycetidae</taxon>
        <taxon>Agaricales</taxon>
        <taxon>Marasmiineae</taxon>
        <taxon>Marasmiaceae</taxon>
        <taxon>Marasmius</taxon>
    </lineage>
</organism>
<evidence type="ECO:0000256" key="1">
    <source>
        <dbReference type="ARBA" id="ARBA00004141"/>
    </source>
</evidence>
<feature type="domain" description="K+ potassium transporter C-terminal" evidence="11">
    <location>
        <begin position="719"/>
        <end position="797"/>
    </location>
</feature>
<evidence type="ECO:0000259" key="11">
    <source>
        <dbReference type="Pfam" id="PF22776"/>
    </source>
</evidence>
<keyword evidence="13" id="KW-1185">Reference proteome</keyword>
<keyword evidence="4 9" id="KW-0812">Transmembrane</keyword>
<evidence type="ECO:0000256" key="5">
    <source>
        <dbReference type="ARBA" id="ARBA00022958"/>
    </source>
</evidence>
<feature type="transmembrane region" description="Helical" evidence="9">
    <location>
        <begin position="269"/>
        <end position="297"/>
    </location>
</feature>
<proteinExistence type="predicted"/>
<feature type="transmembrane region" description="Helical" evidence="9">
    <location>
        <begin position="508"/>
        <end position="528"/>
    </location>
</feature>